<feature type="compositionally biased region" description="Basic residues" evidence="1">
    <location>
        <begin position="746"/>
        <end position="762"/>
    </location>
</feature>
<feature type="compositionally biased region" description="Basic residues" evidence="1">
    <location>
        <begin position="553"/>
        <end position="567"/>
    </location>
</feature>
<name>Q3JW36_BURP1</name>
<sequence>MTVALAPAVAAGRSPPPVGARSPPAAPGAPLRARGLAPRHGPADVVALRIIDAECGELLQRRRAVDVLGNRLAIHRVADVVDRRDDVEARGIVRDARHEAAVDLQVLDGQLLQIAERRHPGAEIVEREPAAERLQLVHEAQRAGQVRDRRRLGDLETDERGRDARARELFEHIVEKALVADRDPRQIDRVFAEAPAARASERVEHRAHDPAVDVGDEPVALGRADEKAGRRDALALAERAHAQQQLAAPRARQARRTLRRRIDDRLHVQAEIVVFERLPHARAPRYVADVVRELVIVRIGQLHAVAPARLRDVARDAGEPHRILDARRAARPAEQRDADARRHRERLAVPDEHEAVDARAQALGRAHGRRFVAGVEQHAEFVAAEPRDDVGRRRARHETRGERGEHRVARRVAARIVDDPEAIQVDEQQRDRLAHVGGERETNVTLELGAARQAGERIVRCLPREAAHELVLGREALEHEHAAAAARAPRMPRRRRDRRRGRAHGDRAAVRAVERRVATAAVLEIAERRIGRGGRARRIRRVEPGGRGERAGRSGRGRARQPQRRHERTAAAIVGEHADQSLRRRIQAFDAPRPAGEDHAVADGDERRAGARFAHLERSLRLAEAKREPPDPEHGQQCERDHAEQAQSEHDGRRFAKRRIDHVQVRLRLWDRRGARFGRPRHRVRRALGAAPRRRMRGGRARARGFDPPCARRVRRVRGARRAMRAPLAHADRAEHAFDRVEIRPRNARRRRMRRRRRAPRQRRADAHGDERAAAQARADARRDRGRRAASRGAEPLDGQQRRAEQRNRQCNRDGRTHEPGASRVRIARRTTGDESHRYITESDKPRTFRARIRLICPKFGYQIYCHLRRFDLMRSSPTSRCGCVGWMTQFISHWRAPDAARTFPALALQACRSALPRMKTKCRITASRIPENNRTQSKFKTKPSNFASE</sequence>
<feature type="compositionally biased region" description="Basic and acidic residues" evidence="1">
    <location>
        <begin position="541"/>
        <end position="552"/>
    </location>
</feature>
<protein>
    <submittedName>
        <fullName evidence="2">Uncharacterized protein</fullName>
    </submittedName>
</protein>
<accession>Q3JW36</accession>
<gene>
    <name evidence="2" type="ordered locus">BURPS1710b_0804</name>
</gene>
<feature type="region of interest" description="Disordered" evidence="1">
    <location>
        <begin position="622"/>
        <end position="657"/>
    </location>
</feature>
<dbReference type="KEGG" id="bpm:BURPS1710b_0804"/>
<feature type="region of interest" description="Disordered" evidence="1">
    <location>
        <begin position="930"/>
        <end position="950"/>
    </location>
</feature>
<organism evidence="2 3">
    <name type="scientific">Burkholderia pseudomallei (strain 1710b)</name>
    <dbReference type="NCBI Taxonomy" id="320372"/>
    <lineage>
        <taxon>Bacteria</taxon>
        <taxon>Pseudomonadati</taxon>
        <taxon>Pseudomonadota</taxon>
        <taxon>Betaproteobacteria</taxon>
        <taxon>Burkholderiales</taxon>
        <taxon>Burkholderiaceae</taxon>
        <taxon>Burkholderia</taxon>
        <taxon>pseudomallei group</taxon>
    </lineage>
</organism>
<feature type="region of interest" description="Disordered" evidence="1">
    <location>
        <begin position="482"/>
        <end position="509"/>
    </location>
</feature>
<feature type="region of interest" description="Disordered" evidence="1">
    <location>
        <begin position="536"/>
        <end position="579"/>
    </location>
</feature>
<feature type="compositionally biased region" description="Basic and acidic residues" evidence="1">
    <location>
        <begin position="763"/>
        <end position="783"/>
    </location>
</feature>
<dbReference type="Proteomes" id="UP000002700">
    <property type="component" value="Chromosome I"/>
</dbReference>
<feature type="compositionally biased region" description="Basic residues" evidence="1">
    <location>
        <begin position="490"/>
        <end position="502"/>
    </location>
</feature>
<feature type="compositionally biased region" description="Basic and acidic residues" evidence="1">
    <location>
        <begin position="800"/>
        <end position="821"/>
    </location>
</feature>
<dbReference type="EMBL" id="CP000124">
    <property type="protein sequence ID" value="ABA50495.1"/>
    <property type="molecule type" value="Genomic_DNA"/>
</dbReference>
<evidence type="ECO:0000256" key="1">
    <source>
        <dbReference type="SAM" id="MobiDB-lite"/>
    </source>
</evidence>
<feature type="region of interest" description="Disordered" evidence="1">
    <location>
        <begin position="589"/>
        <end position="608"/>
    </location>
</feature>
<evidence type="ECO:0000313" key="2">
    <source>
        <dbReference type="EMBL" id="ABA50495.1"/>
    </source>
</evidence>
<feature type="compositionally biased region" description="Low complexity" evidence="1">
    <location>
        <begin position="19"/>
        <end position="36"/>
    </location>
</feature>
<reference evidence="2 3" key="1">
    <citation type="submission" date="2005-09" db="EMBL/GenBank/DDBJ databases">
        <authorList>
            <person name="Woods D.E."/>
            <person name="Nierman W.C."/>
        </authorList>
    </citation>
    <scope>NUCLEOTIDE SEQUENCE [LARGE SCALE GENOMIC DNA]</scope>
    <source>
        <strain evidence="2 3">1710b</strain>
    </source>
</reference>
<feature type="compositionally biased region" description="Polar residues" evidence="1">
    <location>
        <begin position="931"/>
        <end position="950"/>
    </location>
</feature>
<proteinExistence type="predicted"/>
<dbReference type="AlphaFoldDB" id="Q3JW36"/>
<dbReference type="HOGENOM" id="CLU_309889_0_0_4"/>
<feature type="region of interest" description="Disordered" evidence="1">
    <location>
        <begin position="1"/>
        <end position="36"/>
    </location>
</feature>
<feature type="region of interest" description="Disordered" evidence="1">
    <location>
        <begin position="746"/>
        <end position="834"/>
    </location>
</feature>
<feature type="compositionally biased region" description="Basic and acidic residues" evidence="1">
    <location>
        <begin position="595"/>
        <end position="608"/>
    </location>
</feature>
<evidence type="ECO:0000313" key="3">
    <source>
        <dbReference type="Proteomes" id="UP000002700"/>
    </source>
</evidence>
<dbReference type="EnsemblBacteria" id="ABA50495">
    <property type="protein sequence ID" value="ABA50495"/>
    <property type="gene ID" value="BURPS1710b_0804"/>
</dbReference>
<feature type="compositionally biased region" description="Basic and acidic residues" evidence="1">
    <location>
        <begin position="622"/>
        <end position="654"/>
    </location>
</feature>